<keyword evidence="3" id="KW-0804">Transcription</keyword>
<dbReference type="PANTHER" id="PTHR31001:SF90">
    <property type="entry name" value="CENTROMERE DNA-BINDING PROTEIN COMPLEX CBF3 SUBUNIT B"/>
    <property type="match status" value="1"/>
</dbReference>
<gene>
    <name evidence="7" type="ORF">ETB97_001220</name>
</gene>
<evidence type="ECO:0000256" key="1">
    <source>
        <dbReference type="ARBA" id="ARBA00004123"/>
    </source>
</evidence>
<dbReference type="Proteomes" id="UP000541154">
    <property type="component" value="Unassembled WGS sequence"/>
</dbReference>
<dbReference type="Pfam" id="PF04082">
    <property type="entry name" value="Fungal_trans"/>
    <property type="match status" value="1"/>
</dbReference>
<feature type="domain" description="Xylanolytic transcriptional activator regulatory" evidence="6">
    <location>
        <begin position="227"/>
        <end position="419"/>
    </location>
</feature>
<evidence type="ECO:0000256" key="3">
    <source>
        <dbReference type="ARBA" id="ARBA00023163"/>
    </source>
</evidence>
<keyword evidence="5" id="KW-0472">Membrane</keyword>
<evidence type="ECO:0000256" key="5">
    <source>
        <dbReference type="SAM" id="Phobius"/>
    </source>
</evidence>
<keyword evidence="5" id="KW-1133">Transmembrane helix</keyword>
<dbReference type="GO" id="GO:0005634">
    <property type="term" value="C:nucleus"/>
    <property type="evidence" value="ECO:0007669"/>
    <property type="project" value="UniProtKB-SubCell"/>
</dbReference>
<comment type="subcellular location">
    <subcellularLocation>
        <location evidence="1">Nucleus</location>
    </subcellularLocation>
</comment>
<evidence type="ECO:0000259" key="6">
    <source>
        <dbReference type="Pfam" id="PF04082"/>
    </source>
</evidence>
<dbReference type="GO" id="GO:0008270">
    <property type="term" value="F:zinc ion binding"/>
    <property type="evidence" value="ECO:0007669"/>
    <property type="project" value="InterPro"/>
</dbReference>
<feature type="transmembrane region" description="Helical" evidence="5">
    <location>
        <begin position="550"/>
        <end position="570"/>
    </location>
</feature>
<dbReference type="PANTHER" id="PTHR31001">
    <property type="entry name" value="UNCHARACTERIZED TRANSCRIPTIONAL REGULATORY PROTEIN"/>
    <property type="match status" value="1"/>
</dbReference>
<keyword evidence="2" id="KW-0805">Transcription regulation</keyword>
<dbReference type="InterPro" id="IPR007219">
    <property type="entry name" value="XnlR_reg_dom"/>
</dbReference>
<keyword evidence="8" id="KW-1185">Reference proteome</keyword>
<keyword evidence="5" id="KW-0812">Transmembrane</keyword>
<dbReference type="GO" id="GO:0006351">
    <property type="term" value="P:DNA-templated transcription"/>
    <property type="evidence" value="ECO:0007669"/>
    <property type="project" value="InterPro"/>
</dbReference>
<protein>
    <recommendedName>
        <fullName evidence="6">Xylanolytic transcriptional activator regulatory domain-containing protein</fullName>
    </recommendedName>
</protein>
<comment type="caution">
    <text evidence="7">The sequence shown here is derived from an EMBL/GenBank/DDBJ whole genome shotgun (WGS) entry which is preliminary data.</text>
</comment>
<evidence type="ECO:0000313" key="7">
    <source>
        <dbReference type="EMBL" id="KAF5860713.1"/>
    </source>
</evidence>
<sequence>MVCPARHFLGQSRAVQQHDLKVKCNAKSVNGDHEEVGRLVRKWKMLKWYSKLSCHGTNLVLDNGAQLAQEQSSAPTQIHDNILARLTRLEAIVLRSHGADEGERASVAKTTPALAPLSHISEGEGDSKWLDGVGSREAPVISGLSNGISFSVISIRQGLTAIVSEYSLGSGAATGSMVLNIRLPPKNEASWLLERYTEYITYIHYVVHIPSSRLLLEDAYKQLSLGSSPEPGHVALLLSIFASTAYMLEAKAADSLFLNQANAVSCAISWTKAALDTLEYSRRSTQGSIEDVQAAIILSFIIFNIEGFSSRFRTTSSSALIMARDLSLHRIDADTFRDNEDPVQIEIKRRIWWHMAATDWLLSLSGGPQQGTYLVHPKHMCVNRPRNIDDLDLERSDPEHTLPLSQPTAMTYYILRIKLAEISRSVVDALPFSPSDWAMVEYDMIVSLNRKFDEFLRDLPVFFRHDAASREQSRNVDRRYPQTIFQRYIIASTFHSSRIKLNQPFLTRISLDPGYEYSRKVCLESARSIINMHNSVQQDAGLLASVHVRLATFLCIFFLATAVLVIDLCINKDEDNEGRRQEVMEACYVLKQAEESSSIAGRFLKSLIDILHKYQIRVSPEITPRPTPTGSNSNADPTDICTAAPSTTDGNVLWPNSLEEGISDIDGMWQSFIELGNSGDVTSWDDIFSALGTRTL</sequence>
<reference evidence="7 8" key="1">
    <citation type="submission" date="2019-04" db="EMBL/GenBank/DDBJ databases">
        <title>Aspergillus burnettii sp. nov., novel species from soil in southeast Queensland.</title>
        <authorList>
            <person name="Gilchrist C.L.M."/>
            <person name="Pitt J.I."/>
            <person name="Lange L."/>
            <person name="Lacey H.J."/>
            <person name="Vuong D."/>
            <person name="Midgley D.J."/>
            <person name="Greenfield P."/>
            <person name="Bradbury M."/>
            <person name="Lacey E."/>
            <person name="Busk P.K."/>
            <person name="Pilgaard B."/>
            <person name="Chooi Y.H."/>
            <person name="Piggott A.M."/>
        </authorList>
    </citation>
    <scope>NUCLEOTIDE SEQUENCE [LARGE SCALE GENOMIC DNA]</scope>
    <source>
        <strain evidence="7 8">FRR 5400</strain>
    </source>
</reference>
<accession>A0A8H6A7E9</accession>
<dbReference type="InterPro" id="IPR050613">
    <property type="entry name" value="Sec_Metabolite_Reg"/>
</dbReference>
<evidence type="ECO:0000313" key="8">
    <source>
        <dbReference type="Proteomes" id="UP000541154"/>
    </source>
</evidence>
<name>A0A8H6A7E9_PETAA</name>
<dbReference type="GO" id="GO:0003677">
    <property type="term" value="F:DNA binding"/>
    <property type="evidence" value="ECO:0007669"/>
    <property type="project" value="InterPro"/>
</dbReference>
<dbReference type="EMBL" id="SPNV01000121">
    <property type="protein sequence ID" value="KAF5860713.1"/>
    <property type="molecule type" value="Genomic_DNA"/>
</dbReference>
<dbReference type="CDD" id="cd12148">
    <property type="entry name" value="fungal_TF_MHR"/>
    <property type="match status" value="1"/>
</dbReference>
<keyword evidence="4" id="KW-0539">Nucleus</keyword>
<dbReference type="AlphaFoldDB" id="A0A8H6A7E9"/>
<evidence type="ECO:0000256" key="4">
    <source>
        <dbReference type="ARBA" id="ARBA00023242"/>
    </source>
</evidence>
<organism evidence="7 8">
    <name type="scientific">Petromyces alliaceus</name>
    <name type="common">Aspergillus alliaceus</name>
    <dbReference type="NCBI Taxonomy" id="209559"/>
    <lineage>
        <taxon>Eukaryota</taxon>
        <taxon>Fungi</taxon>
        <taxon>Dikarya</taxon>
        <taxon>Ascomycota</taxon>
        <taxon>Pezizomycotina</taxon>
        <taxon>Eurotiomycetes</taxon>
        <taxon>Eurotiomycetidae</taxon>
        <taxon>Eurotiales</taxon>
        <taxon>Aspergillaceae</taxon>
        <taxon>Aspergillus</taxon>
        <taxon>Aspergillus subgen. Circumdati</taxon>
    </lineage>
</organism>
<proteinExistence type="predicted"/>
<evidence type="ECO:0000256" key="2">
    <source>
        <dbReference type="ARBA" id="ARBA00023015"/>
    </source>
</evidence>